<gene>
    <name evidence="3" type="primary">LOC113986017</name>
</gene>
<evidence type="ECO:0000256" key="1">
    <source>
        <dbReference type="SAM" id="MobiDB-lite"/>
    </source>
</evidence>
<feature type="compositionally biased region" description="Low complexity" evidence="1">
    <location>
        <begin position="1"/>
        <end position="33"/>
    </location>
</feature>
<dbReference type="Proteomes" id="UP000504627">
    <property type="component" value="Unplaced"/>
</dbReference>
<keyword evidence="2" id="KW-1185">Reference proteome</keyword>
<feature type="region of interest" description="Disordered" evidence="1">
    <location>
        <begin position="130"/>
        <end position="158"/>
    </location>
</feature>
<dbReference type="RefSeq" id="XP_039246567.1">
    <property type="nucleotide sequence ID" value="XM_039390633.1"/>
</dbReference>
<reference evidence="3" key="1">
    <citation type="submission" date="2025-08" db="UniProtKB">
        <authorList>
            <consortium name="RefSeq"/>
        </authorList>
    </citation>
    <scope>IDENTIFICATION</scope>
    <source>
        <tissue evidence="3">Muscle</tissue>
    </source>
</reference>
<protein>
    <submittedName>
        <fullName evidence="3">Transcription initiation factor TFIID subunit 4-like</fullName>
    </submittedName>
</protein>
<feature type="region of interest" description="Disordered" evidence="1">
    <location>
        <begin position="1"/>
        <end position="100"/>
    </location>
</feature>
<dbReference type="AlphaFoldDB" id="A0A7R5L6T2"/>
<feature type="compositionally biased region" description="Low complexity" evidence="1">
    <location>
        <begin position="428"/>
        <end position="437"/>
    </location>
</feature>
<proteinExistence type="predicted"/>
<evidence type="ECO:0000313" key="3">
    <source>
        <dbReference type="RefSeq" id="XP_039246567.1"/>
    </source>
</evidence>
<dbReference type="InParanoid" id="A0A7R5L6T2"/>
<feature type="region of interest" description="Disordered" evidence="1">
    <location>
        <begin position="309"/>
        <end position="346"/>
    </location>
</feature>
<evidence type="ECO:0000313" key="2">
    <source>
        <dbReference type="Proteomes" id="UP000504627"/>
    </source>
</evidence>
<organism evidence="2 3">
    <name type="scientific">Pipra filicauda</name>
    <name type="common">Wire-tailed manakin</name>
    <dbReference type="NCBI Taxonomy" id="649802"/>
    <lineage>
        <taxon>Eukaryota</taxon>
        <taxon>Metazoa</taxon>
        <taxon>Chordata</taxon>
        <taxon>Craniata</taxon>
        <taxon>Vertebrata</taxon>
        <taxon>Euteleostomi</taxon>
        <taxon>Archelosauria</taxon>
        <taxon>Archosauria</taxon>
        <taxon>Dinosauria</taxon>
        <taxon>Saurischia</taxon>
        <taxon>Theropoda</taxon>
        <taxon>Coelurosauria</taxon>
        <taxon>Aves</taxon>
        <taxon>Neognathae</taxon>
        <taxon>Neoaves</taxon>
        <taxon>Telluraves</taxon>
        <taxon>Australaves</taxon>
        <taxon>Passeriformes</taxon>
        <taxon>Pipridae</taxon>
        <taxon>Pipra</taxon>
    </lineage>
</organism>
<feature type="region of interest" description="Disordered" evidence="1">
    <location>
        <begin position="199"/>
        <end position="228"/>
    </location>
</feature>
<sequence length="473" mass="48950">MRRQRSGTGPASASGAAAGVSPCRPSSSCSGSAERSHPPRASPRPPSRAGTAGLGKSARRVPPARPRPPRPRGATPKERDRLTHGSAAGEAGDTSGFRGAGEVNCTEVQVVFSPIRSGRLKEGEHTHALAHTHTHTRTRPLGSASELPQQGGARTENTRAARYRRGAALPLPACLCGVRARVCICVCVCVCPRSPRPLSRTAPPGGEVRAAPGKGAAVPSGQRGRGRPVRLGPGDCEPCAAARLHACCFLPARRRWGGGGRKNRAAAGTRRWRVSVCVCAASPPLRRLPAPRGGGADLVEVPRGEGVRVSIPTAPHAPPPCDSGRNPPPSPHLPSPGTAPPALSPPSSAPGFPLLSIFPPLLYFQTCPRAATPSALAAAPFGQAVPHGHLRFEVAEGAMLRDRAGGLPGLGMRPPEASARPAPPLPHRAGSGVGSRRSSPLVLLTGVSPHAPRIWKQTSWRRTLAMSAGFPES</sequence>
<dbReference type="GeneID" id="113986017"/>
<feature type="compositionally biased region" description="Pro residues" evidence="1">
    <location>
        <begin position="315"/>
        <end position="346"/>
    </location>
</feature>
<accession>A0A7R5L6T2</accession>
<name>A0A7R5L6T2_9PASS</name>
<feature type="region of interest" description="Disordered" evidence="1">
    <location>
        <begin position="415"/>
        <end position="437"/>
    </location>
</feature>